<evidence type="ECO:0008006" key="3">
    <source>
        <dbReference type="Google" id="ProtNLM"/>
    </source>
</evidence>
<accession>A0A1L3FKF7</accession>
<evidence type="ECO:0000313" key="1">
    <source>
        <dbReference type="EMBL" id="APG13806.1"/>
    </source>
</evidence>
<gene>
    <name evidence="1" type="ORF">BKD09_36195</name>
</gene>
<dbReference type="AlphaFoldDB" id="A0A1L3FKF7"/>
<proteinExistence type="predicted"/>
<protein>
    <recommendedName>
        <fullName evidence="3">Crp/Fnr family transcriptional regulator</fullName>
    </recommendedName>
</protein>
<reference evidence="1 2" key="1">
    <citation type="submission" date="2016-11" db="EMBL/GenBank/DDBJ databases">
        <title>Complete Genome Sequence of Bradyrhizobium sp. strain J5, an isolated from soybean nodule in Hokkaido.</title>
        <authorList>
            <person name="Kanehara K."/>
        </authorList>
    </citation>
    <scope>NUCLEOTIDE SEQUENCE [LARGE SCALE GENOMIC DNA]</scope>
    <source>
        <strain evidence="1 2">J5</strain>
    </source>
</reference>
<evidence type="ECO:0000313" key="2">
    <source>
        <dbReference type="Proteomes" id="UP000181962"/>
    </source>
</evidence>
<dbReference type="EMBL" id="CP017637">
    <property type="protein sequence ID" value="APG13806.1"/>
    <property type="molecule type" value="Genomic_DNA"/>
</dbReference>
<name>A0A1L3FKF7_BRAJP</name>
<organism evidence="1 2">
    <name type="scientific">Bradyrhizobium japonicum</name>
    <dbReference type="NCBI Taxonomy" id="375"/>
    <lineage>
        <taxon>Bacteria</taxon>
        <taxon>Pseudomonadati</taxon>
        <taxon>Pseudomonadota</taxon>
        <taxon>Alphaproteobacteria</taxon>
        <taxon>Hyphomicrobiales</taxon>
        <taxon>Nitrobacteraceae</taxon>
        <taxon>Bradyrhizobium</taxon>
    </lineage>
</organism>
<dbReference type="Proteomes" id="UP000181962">
    <property type="component" value="Chromosome"/>
</dbReference>
<sequence>MARKTDALTAEEFASLLVVGNVPPNGRAPIVPAAHSDRLIALGYIVFLSGRLRMTTDGRVRIYAGQLAVA</sequence>